<keyword evidence="1" id="KW-0812">Transmembrane</keyword>
<keyword evidence="3" id="KW-1185">Reference proteome</keyword>
<evidence type="ECO:0000313" key="2">
    <source>
        <dbReference type="EMBL" id="UXZ98965.1"/>
    </source>
</evidence>
<evidence type="ECO:0000256" key="1">
    <source>
        <dbReference type="SAM" id="Phobius"/>
    </source>
</evidence>
<proteinExistence type="predicted"/>
<protein>
    <submittedName>
        <fullName evidence="2">Superinfection immunity protein</fullName>
    </submittedName>
</protein>
<feature type="transmembrane region" description="Helical" evidence="1">
    <location>
        <begin position="31"/>
        <end position="51"/>
    </location>
</feature>
<keyword evidence="1" id="KW-0472">Membrane</keyword>
<dbReference type="RefSeq" id="WP_027898576.1">
    <property type="nucleotide sequence ID" value="NZ_CP081201.1"/>
</dbReference>
<dbReference type="Pfam" id="PF14373">
    <property type="entry name" value="Imm_superinfect"/>
    <property type="match status" value="1"/>
</dbReference>
<accession>A0ABY6FLX1</accession>
<evidence type="ECO:0000313" key="3">
    <source>
        <dbReference type="Proteomes" id="UP001063228"/>
    </source>
</evidence>
<dbReference type="EMBL" id="CP081201">
    <property type="protein sequence ID" value="UXZ98965.1"/>
    <property type="molecule type" value="Genomic_DNA"/>
</dbReference>
<reference evidence="2" key="1">
    <citation type="submission" date="2021-08" db="EMBL/GenBank/DDBJ databases">
        <title>Complete genome sequence of Pseudomonas phytophila.</title>
        <authorList>
            <person name="Weir B.S."/>
            <person name="Templeton M.D."/>
            <person name="Arshed S."/>
            <person name="Andersen M.T."/>
            <person name="Jayaraman J."/>
        </authorList>
    </citation>
    <scope>NUCLEOTIDE SEQUENCE</scope>
    <source>
        <strain evidence="2">ICMP 23753</strain>
    </source>
</reference>
<sequence length="89" mass="10082">MHIFNLALLILLLTLSYLCRNGEGLGATTANLLFITSAVGLYFYPYLYAISHRLEISNSIFKLNLLSGWTGIGWLAAYYRVLVFNMESR</sequence>
<dbReference type="InterPro" id="IPR016410">
    <property type="entry name" value="Phage_imm"/>
</dbReference>
<dbReference type="Proteomes" id="UP001063228">
    <property type="component" value="Chromosome"/>
</dbReference>
<gene>
    <name evidence="2" type="ORF">K3169_14365</name>
</gene>
<keyword evidence="1" id="KW-1133">Transmembrane helix</keyword>
<name>A0ABY6FLX1_9PSED</name>
<organism evidence="2 3">
    <name type="scientific">Pseudomonas phytophila</name>
    <dbReference type="NCBI Taxonomy" id="2867264"/>
    <lineage>
        <taxon>Bacteria</taxon>
        <taxon>Pseudomonadati</taxon>
        <taxon>Pseudomonadota</taxon>
        <taxon>Gammaproteobacteria</taxon>
        <taxon>Pseudomonadales</taxon>
        <taxon>Pseudomonadaceae</taxon>
        <taxon>Pseudomonas</taxon>
    </lineage>
</organism>
<feature type="transmembrane region" description="Helical" evidence="1">
    <location>
        <begin position="63"/>
        <end position="81"/>
    </location>
</feature>